<dbReference type="Proteomes" id="UP000053676">
    <property type="component" value="Unassembled WGS sequence"/>
</dbReference>
<reference evidence="2" key="1">
    <citation type="journal article" date="2014" name="Nat. Genet.">
        <title>Genome of the human hookworm Necator americanus.</title>
        <authorList>
            <person name="Tang Y.T."/>
            <person name="Gao X."/>
            <person name="Rosa B.A."/>
            <person name="Abubucker S."/>
            <person name="Hallsworth-Pepin K."/>
            <person name="Martin J."/>
            <person name="Tyagi R."/>
            <person name="Heizer E."/>
            <person name="Zhang X."/>
            <person name="Bhonagiri-Palsikar V."/>
            <person name="Minx P."/>
            <person name="Warren W.C."/>
            <person name="Wang Q."/>
            <person name="Zhan B."/>
            <person name="Hotez P.J."/>
            <person name="Sternberg P.W."/>
            <person name="Dougall A."/>
            <person name="Gaze S.T."/>
            <person name="Mulvenna J."/>
            <person name="Sotillo J."/>
            <person name="Ranganathan S."/>
            <person name="Rabelo E.M."/>
            <person name="Wilson R.K."/>
            <person name="Felgner P.L."/>
            <person name="Bethony J."/>
            <person name="Hawdon J.M."/>
            <person name="Gasser R.B."/>
            <person name="Loukas A."/>
            <person name="Mitreva M."/>
        </authorList>
    </citation>
    <scope>NUCLEOTIDE SEQUENCE [LARGE SCALE GENOMIC DNA]</scope>
</reference>
<feature type="non-terminal residue" evidence="1">
    <location>
        <position position="1"/>
    </location>
</feature>
<dbReference type="EMBL" id="KI661606">
    <property type="protein sequence ID" value="ETN73184.1"/>
    <property type="molecule type" value="Genomic_DNA"/>
</dbReference>
<organism evidence="1 2">
    <name type="scientific">Necator americanus</name>
    <name type="common">Human hookworm</name>
    <dbReference type="NCBI Taxonomy" id="51031"/>
    <lineage>
        <taxon>Eukaryota</taxon>
        <taxon>Metazoa</taxon>
        <taxon>Ecdysozoa</taxon>
        <taxon>Nematoda</taxon>
        <taxon>Chromadorea</taxon>
        <taxon>Rhabditida</taxon>
        <taxon>Rhabditina</taxon>
        <taxon>Rhabditomorpha</taxon>
        <taxon>Strongyloidea</taxon>
        <taxon>Ancylostomatidae</taxon>
        <taxon>Bunostominae</taxon>
        <taxon>Necator</taxon>
    </lineage>
</organism>
<proteinExistence type="predicted"/>
<dbReference type="Gene3D" id="3.40.33.10">
    <property type="entry name" value="CAP"/>
    <property type="match status" value="1"/>
</dbReference>
<accession>W2STV6</accession>
<name>W2STV6_NECAM</name>
<dbReference type="InterPro" id="IPR035940">
    <property type="entry name" value="CAP_sf"/>
</dbReference>
<protein>
    <submittedName>
        <fullName evidence="1">Uncharacterized protein</fullName>
    </submittedName>
</protein>
<evidence type="ECO:0000313" key="1">
    <source>
        <dbReference type="EMBL" id="ETN73184.1"/>
    </source>
</evidence>
<sequence>GYYTNAPMWVTGPACSQASDCTTYSNSGCSGGLCTKGADIPVSSKSTDRNEIVKQFSAKDVDVVIGCVFM</sequence>
<dbReference type="AlphaFoldDB" id="W2STV6"/>
<evidence type="ECO:0000313" key="2">
    <source>
        <dbReference type="Proteomes" id="UP000053676"/>
    </source>
</evidence>
<keyword evidence="2" id="KW-1185">Reference proteome</keyword>
<dbReference type="STRING" id="51031.W2STV6"/>
<gene>
    <name evidence="1" type="ORF">NECAME_18476</name>
</gene>
<dbReference type="KEGG" id="nai:NECAME_18476"/>